<dbReference type="Pfam" id="PF17667">
    <property type="entry name" value="Pkinase_fungal"/>
    <property type="match status" value="1"/>
</dbReference>
<dbReference type="InterPro" id="IPR040976">
    <property type="entry name" value="Pkinase_fungal"/>
</dbReference>
<dbReference type="AlphaFoldDB" id="A0A165KIC0"/>
<evidence type="ECO:0000313" key="4">
    <source>
        <dbReference type="Proteomes" id="UP000076727"/>
    </source>
</evidence>
<keyword evidence="4" id="KW-1185">Reference proteome</keyword>
<feature type="compositionally biased region" description="Low complexity" evidence="1">
    <location>
        <begin position="211"/>
        <end position="228"/>
    </location>
</feature>
<feature type="domain" description="Fungal-type protein kinase" evidence="2">
    <location>
        <begin position="1"/>
        <end position="28"/>
    </location>
</feature>
<dbReference type="EMBL" id="KV429226">
    <property type="protein sequence ID" value="KZT63176.1"/>
    <property type="molecule type" value="Genomic_DNA"/>
</dbReference>
<gene>
    <name evidence="3" type="ORF">DAEQUDRAFT_185170</name>
</gene>
<accession>A0A165KIC0</accession>
<evidence type="ECO:0000259" key="2">
    <source>
        <dbReference type="Pfam" id="PF17667"/>
    </source>
</evidence>
<dbReference type="OrthoDB" id="3270165at2759"/>
<protein>
    <recommendedName>
        <fullName evidence="2">Fungal-type protein kinase domain-containing protein</fullName>
    </recommendedName>
</protein>
<proteinExistence type="predicted"/>
<evidence type="ECO:0000256" key="1">
    <source>
        <dbReference type="SAM" id="MobiDB-lite"/>
    </source>
</evidence>
<sequence>MAVEVLRRGIIHQARHDLESFYWLLLWLIFRHTKHSGVDTYQRRSDRQPASYQTSRRFLTPMCGQLWHGNSIPPRQPLTYDSVLRLFDDSLARPDWPERDAAIPFKPGVLSDKAHHTRKSTWFSTADLRDFHNQRGSNLLSLQPAPSTLFALAAAPEHGGSDGAARLAWTAGRSARADGYPPRTPQRTAHSRLPHPIERLSTLPRYRSDADSPSPSLRSRRGSSAASRMQAHSGEDSQSSGSSHPMPSESSNAKRSGRKRSHEELAMNGEAPEKEPSKRSRTHSGQTVPSLKALGKRRMDRR</sequence>
<reference evidence="3 4" key="1">
    <citation type="journal article" date="2016" name="Mol. Biol. Evol.">
        <title>Comparative Genomics of Early-Diverging Mushroom-Forming Fungi Provides Insights into the Origins of Lignocellulose Decay Capabilities.</title>
        <authorList>
            <person name="Nagy L.G."/>
            <person name="Riley R."/>
            <person name="Tritt A."/>
            <person name="Adam C."/>
            <person name="Daum C."/>
            <person name="Floudas D."/>
            <person name="Sun H."/>
            <person name="Yadav J.S."/>
            <person name="Pangilinan J."/>
            <person name="Larsson K.H."/>
            <person name="Matsuura K."/>
            <person name="Barry K."/>
            <person name="Labutti K."/>
            <person name="Kuo R."/>
            <person name="Ohm R.A."/>
            <person name="Bhattacharya S.S."/>
            <person name="Shirouzu T."/>
            <person name="Yoshinaga Y."/>
            <person name="Martin F.M."/>
            <person name="Grigoriev I.V."/>
            <person name="Hibbett D.S."/>
        </authorList>
    </citation>
    <scope>NUCLEOTIDE SEQUENCE [LARGE SCALE GENOMIC DNA]</scope>
    <source>
        <strain evidence="3 4">L-15889</strain>
    </source>
</reference>
<feature type="compositionally biased region" description="Low complexity" evidence="1">
    <location>
        <begin position="236"/>
        <end position="251"/>
    </location>
</feature>
<organism evidence="3 4">
    <name type="scientific">Daedalea quercina L-15889</name>
    <dbReference type="NCBI Taxonomy" id="1314783"/>
    <lineage>
        <taxon>Eukaryota</taxon>
        <taxon>Fungi</taxon>
        <taxon>Dikarya</taxon>
        <taxon>Basidiomycota</taxon>
        <taxon>Agaricomycotina</taxon>
        <taxon>Agaricomycetes</taxon>
        <taxon>Polyporales</taxon>
        <taxon>Fomitopsis</taxon>
    </lineage>
</organism>
<feature type="compositionally biased region" description="Basic and acidic residues" evidence="1">
    <location>
        <begin position="261"/>
        <end position="278"/>
    </location>
</feature>
<name>A0A165KIC0_9APHY</name>
<feature type="region of interest" description="Disordered" evidence="1">
    <location>
        <begin position="174"/>
        <end position="302"/>
    </location>
</feature>
<dbReference type="Proteomes" id="UP000076727">
    <property type="component" value="Unassembled WGS sequence"/>
</dbReference>
<evidence type="ECO:0000313" key="3">
    <source>
        <dbReference type="EMBL" id="KZT63176.1"/>
    </source>
</evidence>
<dbReference type="STRING" id="1314783.A0A165KIC0"/>